<sequence length="955" mass="108122">MVLGMGVLDQFQCTEVYNALDTGNNQFALRKADEILSKRRMPLASALRSIALVRLDDDDEARCEVERLMQSNIDTTVLHLLSYVMPHLGMLPKLAELYMAASNAKPGDAKLAEEALLTAVKASTFQRASLMLMKEYRAKKNTKSFWRYMEAATLQSQQLAPPSSILALQVAHRLLTEFAPADTSFTEETLELYLRFHILLGKDQLAVALAMMDKPYTKQLAEKSLGIQFLLRRAWEMHGDLDRILDDCGTRIEKGDRNWAVISLYIRTLMNQSEKEGQSRLTADEVAPLVHAVDKDTWTDRGSFLGILETFRLANDKHISVEALDSLGYSYTELVQKYLARFGDKASCFDELRPYLATLTPEQYITLLESLQATTPASNDTIFRCVNDEKIKFLQSNRSEDVPATCKRLFSEYHQAMAALRLPDTEMQLADDFALLAVYTVLISAPTMDTETLVNAYCITSYSLLRSPRAYKLRIVGIRLLLQLGCAALAMEQMQDLRLKAIQLETASHVALDRNTAFGGEFAGLVKEHWDTVMRPFYKTSAQEIPNVVGEAFVNGKFAQVGELFEFGERIRKSLFCAMQEVDLVRASIIEQQVVTDKTMKTVSALCALAKEGPFHDQRDMALVPNYSPSTWPNLERALTCGPIRNTNWILCMLEVITLACNLPSHMAGTESEMTPAEIALVLLARALRKEDAQDSTALVAFLGKIGKLVADAENYFQLLHGAWIGLEGVRLVELWKKHHKLDSLFMDIDEALQPITETLAKAESEPTVPKAEVFFEEMGMDNVFVTNTTQTLCQVEEARVASIREVLQRYKIIAHAHARVQQSFPYLYLRRTMSAMETFYANLDKEYEENIPFMSEREKCLKGLAFSPLDKELTKMRIDVRKLLHAYNNSPPANFKEDEEPKLEIMGSDRRELLAQIFQLKHGEESRIEIEPPLWLDYGCNIKFEGSFYANFNL</sequence>
<feature type="domain" description="Maltose/galactoside acetyltransferase" evidence="4">
    <location>
        <begin position="858"/>
        <end position="923"/>
    </location>
</feature>
<dbReference type="Gene3D" id="2.160.10.10">
    <property type="entry name" value="Hexapeptide repeat proteins"/>
    <property type="match status" value="1"/>
</dbReference>
<reference evidence="5 6" key="1">
    <citation type="submission" date="2017-10" db="EMBL/GenBank/DDBJ databases">
        <title>A novel species of cold-tolerant Malassezia isolated from bats.</title>
        <authorList>
            <person name="Lorch J.M."/>
            <person name="Palmer J.M."/>
            <person name="Vanderwolf K.J."/>
            <person name="Schmidt K.Z."/>
            <person name="Verant M.L."/>
            <person name="Weller T.J."/>
            <person name="Blehert D.S."/>
        </authorList>
    </citation>
    <scope>NUCLEOTIDE SEQUENCE [LARGE SCALE GENOMIC DNA]</scope>
    <source>
        <strain evidence="5 6">NWHC:44797-103</strain>
    </source>
</reference>
<dbReference type="GO" id="GO:0016407">
    <property type="term" value="F:acetyltransferase activity"/>
    <property type="evidence" value="ECO:0007669"/>
    <property type="project" value="InterPro"/>
</dbReference>
<dbReference type="InterPro" id="IPR024688">
    <property type="entry name" value="Mac_dom"/>
</dbReference>
<dbReference type="SMART" id="SM01266">
    <property type="entry name" value="Mac"/>
    <property type="match status" value="1"/>
</dbReference>
<evidence type="ECO:0000256" key="1">
    <source>
        <dbReference type="ARBA" id="ARBA00006298"/>
    </source>
</evidence>
<comment type="similarity">
    <text evidence="2">Belongs to the transferase hexapeptide repeat family.</text>
</comment>
<protein>
    <recommendedName>
        <fullName evidence="4">Maltose/galactoside acetyltransferase domain-containing protein</fullName>
    </recommendedName>
</protein>
<accession>A0A2N1J7A8</accession>
<dbReference type="STRING" id="2020962.A0A2N1J7A8"/>
<dbReference type="Pfam" id="PF12464">
    <property type="entry name" value="Mac"/>
    <property type="match status" value="1"/>
</dbReference>
<dbReference type="PANTHER" id="PTHR22767">
    <property type="entry name" value="N-TERMINAL ACETYLTRANSFERASE-RELATED"/>
    <property type="match status" value="1"/>
</dbReference>
<dbReference type="AlphaFoldDB" id="A0A2N1J7A8"/>
<evidence type="ECO:0000256" key="2">
    <source>
        <dbReference type="ARBA" id="ARBA00007274"/>
    </source>
</evidence>
<dbReference type="Proteomes" id="UP000232875">
    <property type="component" value="Unassembled WGS sequence"/>
</dbReference>
<name>A0A2N1J7A8_9BASI</name>
<comment type="similarity">
    <text evidence="1">Belongs to the MDM20/NAA25 family.</text>
</comment>
<dbReference type="OrthoDB" id="1874341at2759"/>
<dbReference type="GO" id="GO:0031416">
    <property type="term" value="C:NatB complex"/>
    <property type="evidence" value="ECO:0007669"/>
    <property type="project" value="TreeGrafter"/>
</dbReference>
<evidence type="ECO:0000256" key="3">
    <source>
        <dbReference type="ARBA" id="ARBA00022679"/>
    </source>
</evidence>
<gene>
    <name evidence="5" type="ORF">MVES_003575</name>
</gene>
<dbReference type="InterPro" id="IPR019183">
    <property type="entry name" value="NAA25_NatB_aux_su"/>
</dbReference>
<keyword evidence="6" id="KW-1185">Reference proteome</keyword>
<dbReference type="EMBL" id="KZ454995">
    <property type="protein sequence ID" value="PKI82434.1"/>
    <property type="molecule type" value="Genomic_DNA"/>
</dbReference>
<evidence type="ECO:0000313" key="5">
    <source>
        <dbReference type="EMBL" id="PKI82434.1"/>
    </source>
</evidence>
<proteinExistence type="inferred from homology"/>
<organism evidence="5 6">
    <name type="scientific">Malassezia vespertilionis</name>
    <dbReference type="NCBI Taxonomy" id="2020962"/>
    <lineage>
        <taxon>Eukaryota</taxon>
        <taxon>Fungi</taxon>
        <taxon>Dikarya</taxon>
        <taxon>Basidiomycota</taxon>
        <taxon>Ustilaginomycotina</taxon>
        <taxon>Malasseziomycetes</taxon>
        <taxon>Malasseziales</taxon>
        <taxon>Malasseziaceae</taxon>
        <taxon>Malassezia</taxon>
    </lineage>
</organism>
<dbReference type="PANTHER" id="PTHR22767:SF3">
    <property type="entry name" value="N-ALPHA-ACETYLTRANSFERASE 25, NATB AUXILIARY SUBUNIT"/>
    <property type="match status" value="1"/>
</dbReference>
<dbReference type="Pfam" id="PF09797">
    <property type="entry name" value="NatB_MDM20"/>
    <property type="match status" value="1"/>
</dbReference>
<evidence type="ECO:0000313" key="6">
    <source>
        <dbReference type="Proteomes" id="UP000232875"/>
    </source>
</evidence>
<evidence type="ECO:0000259" key="4">
    <source>
        <dbReference type="SMART" id="SM01266"/>
    </source>
</evidence>
<keyword evidence="3" id="KW-0808">Transferase</keyword>